<dbReference type="Proteomes" id="UP000821845">
    <property type="component" value="Chromosome 6"/>
</dbReference>
<organism evidence="1 2">
    <name type="scientific">Hyalomma asiaticum</name>
    <name type="common">Tick</name>
    <dbReference type="NCBI Taxonomy" id="266040"/>
    <lineage>
        <taxon>Eukaryota</taxon>
        <taxon>Metazoa</taxon>
        <taxon>Ecdysozoa</taxon>
        <taxon>Arthropoda</taxon>
        <taxon>Chelicerata</taxon>
        <taxon>Arachnida</taxon>
        <taxon>Acari</taxon>
        <taxon>Parasitiformes</taxon>
        <taxon>Ixodida</taxon>
        <taxon>Ixodoidea</taxon>
        <taxon>Ixodidae</taxon>
        <taxon>Hyalomminae</taxon>
        <taxon>Hyalomma</taxon>
    </lineage>
</organism>
<proteinExistence type="predicted"/>
<comment type="caution">
    <text evidence="1">The sequence shown here is derived from an EMBL/GenBank/DDBJ whole genome shotgun (WGS) entry which is preliminary data.</text>
</comment>
<accession>A0ACB7S6K3</accession>
<name>A0ACB7S6K3_HYAAI</name>
<sequence>MRPAEQAGSRSADAIHAEREQLEQQAETILFSHGSLYAIIGMLTLAVLFCAGVLAYSVRRNDLLKTEYRRVMEAFAMKGSTTTRFPTEPDPTETPETMGPGPKLDDATQDAILLLLTRKPISNIQFPNLNKTRTTKPTPPATSITSFDDDLDSGGKRMPQVTRSPRPVRQDTTVAARNETTTSLSSGGNVSVASTLALTTTLRTTLNESDEAALEMSSEYPELEISSLATTATGALWSEVPWTSSANSSDYDNNSTQSVDNYGSDDDSGEDDA</sequence>
<evidence type="ECO:0000313" key="1">
    <source>
        <dbReference type="EMBL" id="KAH6929298.1"/>
    </source>
</evidence>
<protein>
    <submittedName>
        <fullName evidence="1">Uncharacterized protein</fullName>
    </submittedName>
</protein>
<dbReference type="EMBL" id="CM023486">
    <property type="protein sequence ID" value="KAH6929298.1"/>
    <property type="molecule type" value="Genomic_DNA"/>
</dbReference>
<evidence type="ECO:0000313" key="2">
    <source>
        <dbReference type="Proteomes" id="UP000821845"/>
    </source>
</evidence>
<keyword evidence="2" id="KW-1185">Reference proteome</keyword>
<gene>
    <name evidence="1" type="ORF">HPB50_026159</name>
</gene>
<reference evidence="1" key="1">
    <citation type="submission" date="2020-05" db="EMBL/GenBank/DDBJ databases">
        <title>Large-scale comparative analyses of tick genomes elucidate their genetic diversity and vector capacities.</title>
        <authorList>
            <person name="Jia N."/>
            <person name="Wang J."/>
            <person name="Shi W."/>
            <person name="Du L."/>
            <person name="Sun Y."/>
            <person name="Zhan W."/>
            <person name="Jiang J."/>
            <person name="Wang Q."/>
            <person name="Zhang B."/>
            <person name="Ji P."/>
            <person name="Sakyi L.B."/>
            <person name="Cui X."/>
            <person name="Yuan T."/>
            <person name="Jiang B."/>
            <person name="Yang W."/>
            <person name="Lam T.T.-Y."/>
            <person name="Chang Q."/>
            <person name="Ding S."/>
            <person name="Wang X."/>
            <person name="Zhu J."/>
            <person name="Ruan X."/>
            <person name="Zhao L."/>
            <person name="Wei J."/>
            <person name="Que T."/>
            <person name="Du C."/>
            <person name="Cheng J."/>
            <person name="Dai P."/>
            <person name="Han X."/>
            <person name="Huang E."/>
            <person name="Gao Y."/>
            <person name="Liu J."/>
            <person name="Shao H."/>
            <person name="Ye R."/>
            <person name="Li L."/>
            <person name="Wei W."/>
            <person name="Wang X."/>
            <person name="Wang C."/>
            <person name="Yang T."/>
            <person name="Huo Q."/>
            <person name="Li W."/>
            <person name="Guo W."/>
            <person name="Chen H."/>
            <person name="Zhou L."/>
            <person name="Ni X."/>
            <person name="Tian J."/>
            <person name="Zhou Y."/>
            <person name="Sheng Y."/>
            <person name="Liu T."/>
            <person name="Pan Y."/>
            <person name="Xia L."/>
            <person name="Li J."/>
            <person name="Zhao F."/>
            <person name="Cao W."/>
        </authorList>
    </citation>
    <scope>NUCLEOTIDE SEQUENCE</scope>
    <source>
        <strain evidence="1">Hyas-2018</strain>
    </source>
</reference>